<evidence type="ECO:0000313" key="2">
    <source>
        <dbReference type="Proteomes" id="UP000805193"/>
    </source>
</evidence>
<comment type="caution">
    <text evidence="1">The sequence shown here is derived from an EMBL/GenBank/DDBJ whole genome shotgun (WGS) entry which is preliminary data.</text>
</comment>
<proteinExistence type="predicted"/>
<dbReference type="EMBL" id="JABSTQ010010496">
    <property type="protein sequence ID" value="KAG0420553.1"/>
    <property type="molecule type" value="Genomic_DNA"/>
</dbReference>
<sequence>MENTEPTEYTLIPELYVNVSAAKWFFTSADVLRSVQGSFSSGPTEDQQFLDLGCGPGNITRDVLLPQCPPCRRLVAVDMSVDMLKYAREHFSHPKIFYDALNIMSDDLSEFVGRYGLFDRIVALHLLNWLKDQEQALKNIAKLMKPGGEALFTFRTSTPQMRFRKKLAGMPRWSKYAKPNMPTNAAWVGCGFRATPRGPPGTAGADPFDTPLKNGGPLPRPSDRVLTDHGDKWRPYTEGISKEKGLDYVEKLVLLSVDAKLSECDSKTTNSVEAWHRAFQTHMQCSYPSLWRFLEVLQRQDCMQLHRLTQLEGDLKDDLEDSILDKLRDDSRMT</sequence>
<reference evidence="1 2" key="1">
    <citation type="journal article" date="2020" name="Cell">
        <title>Large-Scale Comparative Analyses of Tick Genomes Elucidate Their Genetic Diversity and Vector Capacities.</title>
        <authorList>
            <consortium name="Tick Genome and Microbiome Consortium (TIGMIC)"/>
            <person name="Jia N."/>
            <person name="Wang J."/>
            <person name="Shi W."/>
            <person name="Du L."/>
            <person name="Sun Y."/>
            <person name="Zhan W."/>
            <person name="Jiang J.F."/>
            <person name="Wang Q."/>
            <person name="Zhang B."/>
            <person name="Ji P."/>
            <person name="Bell-Sakyi L."/>
            <person name="Cui X.M."/>
            <person name="Yuan T.T."/>
            <person name="Jiang B.G."/>
            <person name="Yang W.F."/>
            <person name="Lam T.T."/>
            <person name="Chang Q.C."/>
            <person name="Ding S.J."/>
            <person name="Wang X.J."/>
            <person name="Zhu J.G."/>
            <person name="Ruan X.D."/>
            <person name="Zhao L."/>
            <person name="Wei J.T."/>
            <person name="Ye R.Z."/>
            <person name="Que T.C."/>
            <person name="Du C.H."/>
            <person name="Zhou Y.H."/>
            <person name="Cheng J.X."/>
            <person name="Dai P.F."/>
            <person name="Guo W.B."/>
            <person name="Han X.H."/>
            <person name="Huang E.J."/>
            <person name="Li L.F."/>
            <person name="Wei W."/>
            <person name="Gao Y.C."/>
            <person name="Liu J.Z."/>
            <person name="Shao H.Z."/>
            <person name="Wang X."/>
            <person name="Wang C.C."/>
            <person name="Yang T.C."/>
            <person name="Huo Q.B."/>
            <person name="Li W."/>
            <person name="Chen H.Y."/>
            <person name="Chen S.E."/>
            <person name="Zhou L.G."/>
            <person name="Ni X.B."/>
            <person name="Tian J.H."/>
            <person name="Sheng Y."/>
            <person name="Liu T."/>
            <person name="Pan Y.S."/>
            <person name="Xia L.Y."/>
            <person name="Li J."/>
            <person name="Zhao F."/>
            <person name="Cao W.C."/>
        </authorList>
    </citation>
    <scope>NUCLEOTIDE SEQUENCE [LARGE SCALE GENOMIC DNA]</scope>
    <source>
        <strain evidence="1">Iper-2018</strain>
    </source>
</reference>
<protein>
    <submittedName>
        <fullName evidence="1">Uncharacterized protein</fullName>
    </submittedName>
</protein>
<dbReference type="Proteomes" id="UP000805193">
    <property type="component" value="Unassembled WGS sequence"/>
</dbReference>
<gene>
    <name evidence="1" type="ORF">HPB47_003430</name>
</gene>
<accession>A0AC60PIM2</accession>
<name>A0AC60PIM2_IXOPE</name>
<organism evidence="1 2">
    <name type="scientific">Ixodes persulcatus</name>
    <name type="common">Taiga tick</name>
    <dbReference type="NCBI Taxonomy" id="34615"/>
    <lineage>
        <taxon>Eukaryota</taxon>
        <taxon>Metazoa</taxon>
        <taxon>Ecdysozoa</taxon>
        <taxon>Arthropoda</taxon>
        <taxon>Chelicerata</taxon>
        <taxon>Arachnida</taxon>
        <taxon>Acari</taxon>
        <taxon>Parasitiformes</taxon>
        <taxon>Ixodida</taxon>
        <taxon>Ixodoidea</taxon>
        <taxon>Ixodidae</taxon>
        <taxon>Ixodinae</taxon>
        <taxon>Ixodes</taxon>
    </lineage>
</organism>
<keyword evidence="2" id="KW-1185">Reference proteome</keyword>
<evidence type="ECO:0000313" key="1">
    <source>
        <dbReference type="EMBL" id="KAG0420553.1"/>
    </source>
</evidence>